<evidence type="ECO:0000256" key="2">
    <source>
        <dbReference type="SAM" id="MobiDB-lite"/>
    </source>
</evidence>
<feature type="region of interest" description="Disordered" evidence="2">
    <location>
        <begin position="342"/>
        <end position="422"/>
    </location>
</feature>
<feature type="compositionally biased region" description="Polar residues" evidence="2">
    <location>
        <begin position="1081"/>
        <end position="1093"/>
    </location>
</feature>
<accession>A0A370TNI6</accession>
<feature type="region of interest" description="Disordered" evidence="2">
    <location>
        <begin position="1075"/>
        <end position="1108"/>
    </location>
</feature>
<feature type="compositionally biased region" description="Polar residues" evidence="2">
    <location>
        <begin position="1344"/>
        <end position="1382"/>
    </location>
</feature>
<feature type="compositionally biased region" description="Polar residues" evidence="2">
    <location>
        <begin position="1461"/>
        <end position="1470"/>
    </location>
</feature>
<feature type="coiled-coil region" evidence="1">
    <location>
        <begin position="902"/>
        <end position="936"/>
    </location>
</feature>
<feature type="region of interest" description="Disordered" evidence="2">
    <location>
        <begin position="181"/>
        <end position="251"/>
    </location>
</feature>
<name>A0A370TNI6_9HELO</name>
<feature type="compositionally biased region" description="Polar residues" evidence="2">
    <location>
        <begin position="1145"/>
        <end position="1166"/>
    </location>
</feature>
<keyword evidence="4" id="KW-1185">Reference proteome</keyword>
<dbReference type="STRING" id="2656787.A0A370TNI6"/>
<dbReference type="EMBL" id="NPIC01000003">
    <property type="protein sequence ID" value="RDL37074.1"/>
    <property type="molecule type" value="Genomic_DNA"/>
</dbReference>
<feature type="region of interest" description="Disordered" evidence="2">
    <location>
        <begin position="1188"/>
        <end position="1235"/>
    </location>
</feature>
<dbReference type="RefSeq" id="XP_031869730.1">
    <property type="nucleotide sequence ID" value="XM_032013130.1"/>
</dbReference>
<feature type="region of interest" description="Disordered" evidence="2">
    <location>
        <begin position="1449"/>
        <end position="1523"/>
    </location>
</feature>
<sequence>MLDPEEQESQIVARLHNPPSDDTELDGDDTAPSPNDLDEEHNSLRYRVDETQFVAIELESQVQESSFYRPIMRPEPGTTDDISQGFRFGLPAKPAIGRFSYGRPQKETLDRHHIDRVADSVPVHQPINIIRAEAPRPRPDSRSVAAVEKSLAQTVRPEPLTKSNSAVDLDPGTRVEDIGFNQKKKGASVVSRRPKLRQHSFSEDANTQRSKTRRHPFPEVANISQFDQSIETPTRHPDQLVNSDNHTSDVSAHLNPSLDVHFGAGLSSQPHNVARHHPGLLETGRSSTRNSFPDHVPKALETNHQSNKSRDIILHQDELPMNSRPLSRNSTRDHCPDFTHPPYLHPESQLPSQISCGTQSRPQSASNIRVAITRPLNPRDLLPQSTIDSPTRHSHHAAKVGRPTDKHHATRTLLSNSTGGKSTLWNQERAEMIARYPSFLEEVMKYKTIAEDYQAKDAYIESQEKDIEKLKRSEDELRKRSESLEAANLALEERARKCTELGSKYKEHMNKVVQCQEMLVTQAKDMRKVSSQAIATYAAHQTAYSINEAATTKITDALKAIKETRLEVDKSVADEKSLLLSTQKRTEEIAKKLKEQLSVKLVDALRTNDLLKEDLQKNLIELSREQHHSEQLHLQLSGQLKAHRELAELLRKIPVDVAHQLTGNETVLGQVLALTNITHVKLDELTTVIEDLNDHEPEPPSLLSELQASDNNKGARQECILKEFEDLKVLVHQLQGDTQAQNAFNAQISKLRESNAALEADNSGYERDLQSLARQLDEMRQDFSNCRDQLSVKSHDLAVHLALPKEDPRHVTKIQELESANSGLHDQLNSRTEDVFKIEEELRWIREELKEAGNQMQHLEKEKKELQAALTAEVGHAKRAKTVDDEKLLKLSSTTKNLRDMCADKDTQLKSIREELQKLRVENELLANNTDAHQSERALLEAQVLKIVESQERLETLCVDSDTQKRIIELGSVGDDVRKLATRVIEIRDSTDKDIETLSTAHLKLGDDIRKSEDDNASLWKQIAELQVQSNQIHMPYGNTKIPPPARYNSQVGSIQSRSQRKALQSILPPMIPNQKAAVNLPSSPTDSLSPRSQAHAEDDAILNPNLGCPKRALRTAVNRKLQSDLKSHQGSPHPTSPPQHPSSWGNLEQSCQPNEIPETQQSSPLNEIPETQLSQDTELSLWPETNFQRPQELTSKPSTRKASNRKSISSRLTCQPKESKVTTREVQDSQSQFQQRGTTLILGNGRQSTSFHDPSTKEREITTSYNDVDVGPFSRLATQERVQRPALDQTLPSSTQTMPIMRPPSAAGSTISTMSPLSDLEDRMHDLERADGHASDWGHNKGTPRSHTWTTATNPNPESQRVNSSTSQALITPGKATQAQGKQAKRSEPNHRQKLNLKSALKSNPWGPTINESSASAVKDPYEIPKLQPLLPNPTSQNKVVGQNINKGRSYKRVVEGNHGKSSTSTSIYTHHPAIPQQSPMAGVPRRNRSNRAKRQSETDASDRPSKVPRISLPIGGLVHQS</sequence>
<feature type="compositionally biased region" description="Polar residues" evidence="2">
    <location>
        <begin position="240"/>
        <end position="250"/>
    </location>
</feature>
<dbReference type="Proteomes" id="UP000254866">
    <property type="component" value="Unassembled WGS sequence"/>
</dbReference>
<feature type="coiled-coil region" evidence="1">
    <location>
        <begin position="842"/>
        <end position="869"/>
    </location>
</feature>
<feature type="region of interest" description="Disordered" evidence="2">
    <location>
        <begin position="1293"/>
        <end position="1317"/>
    </location>
</feature>
<evidence type="ECO:0000313" key="4">
    <source>
        <dbReference type="Proteomes" id="UP000254866"/>
    </source>
</evidence>
<feature type="compositionally biased region" description="Polar residues" evidence="2">
    <location>
        <begin position="1188"/>
        <end position="1198"/>
    </location>
</feature>
<proteinExistence type="predicted"/>
<dbReference type="OrthoDB" id="3557462at2759"/>
<feature type="compositionally biased region" description="Polar residues" evidence="2">
    <location>
        <begin position="222"/>
        <end position="232"/>
    </location>
</feature>
<feature type="compositionally biased region" description="Polar residues" evidence="2">
    <location>
        <begin position="412"/>
        <end position="422"/>
    </location>
</feature>
<feature type="compositionally biased region" description="Polar residues" evidence="2">
    <location>
        <begin position="1048"/>
        <end position="1058"/>
    </location>
</feature>
<evidence type="ECO:0000256" key="1">
    <source>
        <dbReference type="SAM" id="Coils"/>
    </source>
</evidence>
<feature type="compositionally biased region" description="Polar residues" evidence="2">
    <location>
        <begin position="1308"/>
        <end position="1317"/>
    </location>
</feature>
<comment type="caution">
    <text evidence="3">The sequence shown here is derived from an EMBL/GenBank/DDBJ whole genome shotgun (WGS) entry which is preliminary data.</text>
</comment>
<feature type="compositionally biased region" description="Basic and acidic residues" evidence="2">
    <location>
        <begin position="1218"/>
        <end position="1228"/>
    </location>
</feature>
<feature type="region of interest" description="Disordered" evidence="2">
    <location>
        <begin position="1332"/>
        <end position="1415"/>
    </location>
</feature>
<keyword evidence="1" id="KW-0175">Coiled coil</keyword>
<feature type="region of interest" description="Disordered" evidence="2">
    <location>
        <begin position="1121"/>
        <end position="1166"/>
    </location>
</feature>
<gene>
    <name evidence="3" type="ORF">BP5553_04507</name>
</gene>
<evidence type="ECO:0000313" key="3">
    <source>
        <dbReference type="EMBL" id="RDL37074.1"/>
    </source>
</evidence>
<feature type="region of interest" description="Disordered" evidence="2">
    <location>
        <begin position="1"/>
        <end position="42"/>
    </location>
</feature>
<feature type="region of interest" description="Disordered" evidence="2">
    <location>
        <begin position="1042"/>
        <end position="1062"/>
    </location>
</feature>
<feature type="compositionally biased region" description="Polar residues" evidence="2">
    <location>
        <begin position="349"/>
        <end position="367"/>
    </location>
</feature>
<organism evidence="3 4">
    <name type="scientific">Venustampulla echinocandica</name>
    <dbReference type="NCBI Taxonomy" id="2656787"/>
    <lineage>
        <taxon>Eukaryota</taxon>
        <taxon>Fungi</taxon>
        <taxon>Dikarya</taxon>
        <taxon>Ascomycota</taxon>
        <taxon>Pezizomycotina</taxon>
        <taxon>Leotiomycetes</taxon>
        <taxon>Helotiales</taxon>
        <taxon>Pleuroascaceae</taxon>
        <taxon>Venustampulla</taxon>
    </lineage>
</organism>
<feature type="compositionally biased region" description="Basic and acidic residues" evidence="2">
    <location>
        <begin position="1496"/>
        <end position="1507"/>
    </location>
</feature>
<protein>
    <submittedName>
        <fullName evidence="3">Uncharacterized protein</fullName>
    </submittedName>
</protein>
<feature type="coiled-coil region" evidence="1">
    <location>
        <begin position="741"/>
        <end position="789"/>
    </location>
</feature>
<feature type="compositionally biased region" description="Basic residues" evidence="2">
    <location>
        <begin position="182"/>
        <end position="198"/>
    </location>
</feature>
<feature type="coiled-coil region" evidence="1">
    <location>
        <begin position="460"/>
        <end position="494"/>
    </location>
</feature>
<dbReference type="GeneID" id="43597356"/>
<reference evidence="3 4" key="1">
    <citation type="journal article" date="2018" name="IMA Fungus">
        <title>IMA Genome-F 9: Draft genome sequence of Annulohypoxylon stygium, Aspergillus mulundensis, Berkeleyomyces basicola (syn. Thielaviopsis basicola), Ceratocystis smalleyi, two Cercospora beticola strains, Coleophoma cylindrospora, Fusarium fracticaudum, Phialophora cf. hyalina, and Morchella septimelata.</title>
        <authorList>
            <person name="Wingfield B.D."/>
            <person name="Bills G.F."/>
            <person name="Dong Y."/>
            <person name="Huang W."/>
            <person name="Nel W.J."/>
            <person name="Swalarsk-Parry B.S."/>
            <person name="Vaghefi N."/>
            <person name="Wilken P.M."/>
            <person name="An Z."/>
            <person name="de Beer Z.W."/>
            <person name="De Vos L."/>
            <person name="Chen L."/>
            <person name="Duong T.A."/>
            <person name="Gao Y."/>
            <person name="Hammerbacher A."/>
            <person name="Kikkert J.R."/>
            <person name="Li Y."/>
            <person name="Li H."/>
            <person name="Li K."/>
            <person name="Li Q."/>
            <person name="Liu X."/>
            <person name="Ma X."/>
            <person name="Naidoo K."/>
            <person name="Pethybridge S.J."/>
            <person name="Sun J."/>
            <person name="Steenkamp E.T."/>
            <person name="van der Nest M.A."/>
            <person name="van Wyk S."/>
            <person name="Wingfield M.J."/>
            <person name="Xiong C."/>
            <person name="Yue Q."/>
            <person name="Zhang X."/>
        </authorList>
    </citation>
    <scope>NUCLEOTIDE SEQUENCE [LARGE SCALE GENOMIC DNA]</scope>
    <source>
        <strain evidence="3 4">BP 5553</strain>
    </source>
</reference>